<dbReference type="InterPro" id="IPR046616">
    <property type="entry name" value="DUF6729"/>
</dbReference>
<proteinExistence type="predicted"/>
<sequence length="1031" mass="115329">MLGHTHSEVLAGVAGGSGGLEPVIFAALRKPYTMSKPARSSPEKTDASSSSASAQGSPSARLLHAISRLTPASSAETLTSLEDIDDESDEEPLQLAQEAEQAATRQEGSATSADPDIIVPRVILESETTKVLLPKEWFKTLPSEDHVWLSKSIFDEGGKLRSQLQMWYHPPQIPLVFSQPPASPNLFFHHRFFLWMPYRMWNAQFLCSQPGCEGQRLNSCGIYRTVRRVIDRVDDYYMGTEYLECGKCHKKSPAWNQAILKQLGPAQRNEFPAVLSNKLALDRGIVRELRDRTLGNSPTMLQRKLQEHHYMNYLEKTIRYHGALGKFAAQFVSRPVSAAKAPPPYRPVPTARWLLDVYVSDVHSRLDVLKAKVTSIFGTILKMGSNKRELNTHCRRKTRGAAETEALIDELLTIYKGDAGSESLGAPLFNTHKLEEMWEQQRSHCACIQDPPGISLYKIVGRKSKGGVILPIYRCARGTVSLESFHLHLNSFIPGESAAAVNFQAYLLEGLVRWNEDHHAAAVVEHKKVLDYQLQCDVVAVATKLGVEPVVKPIHPAPYTGELIGVEYLFSQHLGRPDEGEEEEEAVPEVFEEEELEVEEAVDHTIPPPPAASGDDGDDASSSTIIRSSPPQLMEAPEAERQEEPPQPEMVLDEPTSGADMGTNFCDPAGQGGLDRLMALARHLVKFRNVDALSNKQVAETIDLYNHLADADKARLKYPARQRPSSVKRGYGSRAQSPSLSRLVEGMISLLTDLHPAEERTRGGRKDRWPGVLLDYERIRRLVLSNRELVRHTMIQLFEVNTQTLRQWFEKRGKWLNTSELIMGTVGPKALLTASDLPPPAPMPVQMQVQKQTPVETPSEGLLMPGTSQDRSGSVMKQTIMQQVLPQPVYLMHTSEGFVLNLNNALEAFARMSQTASHTKSQPASVLQTTAHPAPVAAHPDAHAHPTFAPPQADRMMEEAFKRTRKRQRVNEEERKNQRRISFNICQFCHRPKIKETGHKGYKGYSHCPRSPETYEQFRERVMALIESKKK</sequence>
<evidence type="ECO:0000256" key="1">
    <source>
        <dbReference type="SAM" id="MobiDB-lite"/>
    </source>
</evidence>
<dbReference type="Pfam" id="PF20499">
    <property type="entry name" value="DUF6729"/>
    <property type="match status" value="1"/>
</dbReference>
<feature type="compositionally biased region" description="Low complexity" evidence="1">
    <location>
        <begin position="93"/>
        <end position="107"/>
    </location>
</feature>
<comment type="caution">
    <text evidence="3">The sequence shown here is derived from an EMBL/GenBank/DDBJ whole genome shotgun (WGS) entry which is preliminary data.</text>
</comment>
<dbReference type="EMBL" id="BMAT01000828">
    <property type="protein sequence ID" value="GFR73913.1"/>
    <property type="molecule type" value="Genomic_DNA"/>
</dbReference>
<keyword evidence="4" id="KW-1185">Reference proteome</keyword>
<reference evidence="3 4" key="1">
    <citation type="journal article" date="2021" name="Elife">
        <title>Chloroplast acquisition without the gene transfer in kleptoplastic sea slugs, Plakobranchus ocellatus.</title>
        <authorList>
            <person name="Maeda T."/>
            <person name="Takahashi S."/>
            <person name="Yoshida T."/>
            <person name="Shimamura S."/>
            <person name="Takaki Y."/>
            <person name="Nagai Y."/>
            <person name="Toyoda A."/>
            <person name="Suzuki Y."/>
            <person name="Arimoto A."/>
            <person name="Ishii H."/>
            <person name="Satoh N."/>
            <person name="Nishiyama T."/>
            <person name="Hasebe M."/>
            <person name="Maruyama T."/>
            <person name="Minagawa J."/>
            <person name="Obokata J."/>
            <person name="Shigenobu S."/>
        </authorList>
    </citation>
    <scope>NUCLEOTIDE SEQUENCE [LARGE SCALE GENOMIC DNA]</scope>
</reference>
<feature type="region of interest" description="Disordered" evidence="1">
    <location>
        <begin position="34"/>
        <end position="65"/>
    </location>
</feature>
<gene>
    <name evidence="3" type="ORF">ElyMa_000416000</name>
</gene>
<name>A0AAV4FKH3_9GAST</name>
<dbReference type="PANTHER" id="PTHR24401">
    <property type="entry name" value="SI:CH211-243P7.3-RELATED"/>
    <property type="match status" value="1"/>
</dbReference>
<feature type="region of interest" description="Disordered" evidence="1">
    <location>
        <begin position="84"/>
        <end position="112"/>
    </location>
</feature>
<dbReference type="Proteomes" id="UP000762676">
    <property type="component" value="Unassembled WGS sequence"/>
</dbReference>
<accession>A0AAV4FKH3</accession>
<feature type="domain" description="DUF6729" evidence="2">
    <location>
        <begin position="137"/>
        <end position="362"/>
    </location>
</feature>
<evidence type="ECO:0000313" key="3">
    <source>
        <dbReference type="EMBL" id="GFR73913.1"/>
    </source>
</evidence>
<organism evidence="3 4">
    <name type="scientific">Elysia marginata</name>
    <dbReference type="NCBI Taxonomy" id="1093978"/>
    <lineage>
        <taxon>Eukaryota</taxon>
        <taxon>Metazoa</taxon>
        <taxon>Spiralia</taxon>
        <taxon>Lophotrochozoa</taxon>
        <taxon>Mollusca</taxon>
        <taxon>Gastropoda</taxon>
        <taxon>Heterobranchia</taxon>
        <taxon>Euthyneura</taxon>
        <taxon>Panpulmonata</taxon>
        <taxon>Sacoglossa</taxon>
        <taxon>Placobranchoidea</taxon>
        <taxon>Plakobranchidae</taxon>
        <taxon>Elysia</taxon>
    </lineage>
</organism>
<evidence type="ECO:0000259" key="2">
    <source>
        <dbReference type="Pfam" id="PF20499"/>
    </source>
</evidence>
<feature type="compositionally biased region" description="Low complexity" evidence="1">
    <location>
        <begin position="47"/>
        <end position="60"/>
    </location>
</feature>
<dbReference type="AlphaFoldDB" id="A0AAV4FKH3"/>
<feature type="compositionally biased region" description="Acidic residues" evidence="1">
    <location>
        <begin position="579"/>
        <end position="600"/>
    </location>
</feature>
<dbReference type="PANTHER" id="PTHR24401:SF29">
    <property type="entry name" value="SI:CH211-243P7.3-RELATED"/>
    <property type="match status" value="1"/>
</dbReference>
<evidence type="ECO:0000313" key="4">
    <source>
        <dbReference type="Proteomes" id="UP000762676"/>
    </source>
</evidence>
<feature type="region of interest" description="Disordered" evidence="1">
    <location>
        <begin position="575"/>
        <end position="667"/>
    </location>
</feature>
<protein>
    <recommendedName>
        <fullName evidence="2">DUF6729 domain-containing protein</fullName>
    </recommendedName>
</protein>